<keyword evidence="1" id="KW-0479">Metal-binding</keyword>
<evidence type="ECO:0000313" key="6">
    <source>
        <dbReference type="EMBL" id="PIA32083.1"/>
    </source>
</evidence>
<dbReference type="AlphaFoldDB" id="A0A2G5CLB4"/>
<dbReference type="PANTHER" id="PTHR46951:SF2">
    <property type="entry name" value="BED-TYPE DOMAIN-CONTAINING PROTEIN"/>
    <property type="match status" value="1"/>
</dbReference>
<dbReference type="EMBL" id="KZ305063">
    <property type="protein sequence ID" value="PIA32083.1"/>
    <property type="molecule type" value="Genomic_DNA"/>
</dbReference>
<dbReference type="PANTHER" id="PTHR46951">
    <property type="entry name" value="BED-TYPE DOMAIN-CONTAINING PROTEIN"/>
    <property type="match status" value="1"/>
</dbReference>
<dbReference type="Proteomes" id="UP000230069">
    <property type="component" value="Unassembled WGS sequence"/>
</dbReference>
<gene>
    <name evidence="6" type="ORF">AQUCO_04600030v1</name>
</gene>
<keyword evidence="3" id="KW-0862">Zinc</keyword>
<evidence type="ECO:0000256" key="2">
    <source>
        <dbReference type="ARBA" id="ARBA00022771"/>
    </source>
</evidence>
<evidence type="ECO:0000256" key="3">
    <source>
        <dbReference type="ARBA" id="ARBA00022833"/>
    </source>
</evidence>
<dbReference type="PROSITE" id="PS50808">
    <property type="entry name" value="ZF_BED"/>
    <property type="match status" value="1"/>
</dbReference>
<evidence type="ECO:0000256" key="4">
    <source>
        <dbReference type="PROSITE-ProRule" id="PRU00027"/>
    </source>
</evidence>
<dbReference type="InterPro" id="IPR003656">
    <property type="entry name" value="Znf_BED"/>
</dbReference>
<dbReference type="GO" id="GO:0008270">
    <property type="term" value="F:zinc ion binding"/>
    <property type="evidence" value="ECO:0007669"/>
    <property type="project" value="UniProtKB-KW"/>
</dbReference>
<dbReference type="GO" id="GO:0003677">
    <property type="term" value="F:DNA binding"/>
    <property type="evidence" value="ECO:0007669"/>
    <property type="project" value="InterPro"/>
</dbReference>
<name>A0A2G5CLB4_AQUCA</name>
<keyword evidence="2 4" id="KW-0863">Zinc-finger</keyword>
<accession>A0A2G5CLB4</accession>
<dbReference type="OrthoDB" id="1434264at2759"/>
<dbReference type="InParanoid" id="A0A2G5CLB4"/>
<keyword evidence="7" id="KW-1185">Reference proteome</keyword>
<protein>
    <recommendedName>
        <fullName evidence="5">BED-type domain-containing protein</fullName>
    </recommendedName>
</protein>
<evidence type="ECO:0000313" key="7">
    <source>
        <dbReference type="Proteomes" id="UP000230069"/>
    </source>
</evidence>
<evidence type="ECO:0000259" key="5">
    <source>
        <dbReference type="PROSITE" id="PS50808"/>
    </source>
</evidence>
<organism evidence="6 7">
    <name type="scientific">Aquilegia coerulea</name>
    <name type="common">Rocky mountain columbine</name>
    <dbReference type="NCBI Taxonomy" id="218851"/>
    <lineage>
        <taxon>Eukaryota</taxon>
        <taxon>Viridiplantae</taxon>
        <taxon>Streptophyta</taxon>
        <taxon>Embryophyta</taxon>
        <taxon>Tracheophyta</taxon>
        <taxon>Spermatophyta</taxon>
        <taxon>Magnoliopsida</taxon>
        <taxon>Ranunculales</taxon>
        <taxon>Ranunculaceae</taxon>
        <taxon>Thalictroideae</taxon>
        <taxon>Aquilegia</taxon>
    </lineage>
</organism>
<sequence length="107" mass="12060">MPRKKDIAWSHCKEVEGNHNAVICNYCGKQYMGGGITRFKKHLAGGNPNVETCTKCGSSEDESSDEEARDMRRAMQDSLVDQWNEDQGYRLSCMDPTQETSLITLIL</sequence>
<reference evidence="6 7" key="1">
    <citation type="submission" date="2017-09" db="EMBL/GenBank/DDBJ databases">
        <title>WGS assembly of Aquilegia coerulea Goldsmith.</title>
        <authorList>
            <person name="Hodges S."/>
            <person name="Kramer E."/>
            <person name="Nordborg M."/>
            <person name="Tomkins J."/>
            <person name="Borevitz J."/>
            <person name="Derieg N."/>
            <person name="Yan J."/>
            <person name="Mihaltcheva S."/>
            <person name="Hayes R.D."/>
            <person name="Rokhsar D."/>
        </authorList>
    </citation>
    <scope>NUCLEOTIDE SEQUENCE [LARGE SCALE GENOMIC DNA]</scope>
    <source>
        <strain evidence="7">cv. Goldsmith</strain>
    </source>
</reference>
<evidence type="ECO:0000256" key="1">
    <source>
        <dbReference type="ARBA" id="ARBA00022723"/>
    </source>
</evidence>
<proteinExistence type="predicted"/>
<dbReference type="Pfam" id="PF02892">
    <property type="entry name" value="zf-BED"/>
    <property type="match status" value="1"/>
</dbReference>
<feature type="domain" description="BED-type" evidence="5">
    <location>
        <begin position="3"/>
        <end position="63"/>
    </location>
</feature>